<dbReference type="EMBL" id="JAHHHD010000003">
    <property type="protein sequence ID" value="MBW4657793.1"/>
    <property type="molecule type" value="Genomic_DNA"/>
</dbReference>
<evidence type="ECO:0000313" key="2">
    <source>
        <dbReference type="EMBL" id="MBW4657793.1"/>
    </source>
</evidence>
<comment type="caution">
    <text evidence="2">The sequence shown here is derived from an EMBL/GenBank/DDBJ whole genome shotgun (WGS) entry which is preliminary data.</text>
</comment>
<organism evidence="2 3">
    <name type="scientific">Drouetiella hepatica Uher 2000/2452</name>
    <dbReference type="NCBI Taxonomy" id="904376"/>
    <lineage>
        <taxon>Bacteria</taxon>
        <taxon>Bacillati</taxon>
        <taxon>Cyanobacteriota</taxon>
        <taxon>Cyanophyceae</taxon>
        <taxon>Oculatellales</taxon>
        <taxon>Oculatellaceae</taxon>
        <taxon>Drouetiella</taxon>
    </lineage>
</organism>
<protein>
    <submittedName>
        <fullName evidence="2">Uncharacterized protein</fullName>
    </submittedName>
</protein>
<feature type="region of interest" description="Disordered" evidence="1">
    <location>
        <begin position="1"/>
        <end position="36"/>
    </location>
</feature>
<reference evidence="2" key="1">
    <citation type="submission" date="2021-05" db="EMBL/GenBank/DDBJ databases">
        <authorList>
            <person name="Pietrasiak N."/>
            <person name="Ward R."/>
            <person name="Stajich J.E."/>
            <person name="Kurbessoian T."/>
        </authorList>
    </citation>
    <scope>NUCLEOTIDE SEQUENCE</scope>
    <source>
        <strain evidence="2">UHER 2000/2452</strain>
    </source>
</reference>
<dbReference type="AlphaFoldDB" id="A0A951Q7P4"/>
<sequence length="205" mass="22221">MILSTTGCISDNPAPEAQPNSPQAIESTASNQSTQANSFRDAVNQAMEAAKLAQTAKTSEEWTKVAASWQQSINLMKAVPEASPNYETAQKKAVEYQTNLEYAHQNIRTTANSSPSPSVVALPPHRVSETPLGNGKRIQVDTNNPQLTHDECSRLAANYSPTAGQGGQIVIQKPNPDAPWNGKLLPFCVDNLDGKGVFFNDFYFQ</sequence>
<gene>
    <name evidence="2" type="ORF">KME15_03900</name>
</gene>
<proteinExistence type="predicted"/>
<name>A0A951Q7P4_9CYAN</name>
<reference evidence="2" key="2">
    <citation type="journal article" date="2022" name="Microbiol. Resour. Announc.">
        <title>Metagenome Sequencing to Explore Phylogenomics of Terrestrial Cyanobacteria.</title>
        <authorList>
            <person name="Ward R.D."/>
            <person name="Stajich J.E."/>
            <person name="Johansen J.R."/>
            <person name="Huntemann M."/>
            <person name="Clum A."/>
            <person name="Foster B."/>
            <person name="Foster B."/>
            <person name="Roux S."/>
            <person name="Palaniappan K."/>
            <person name="Varghese N."/>
            <person name="Mukherjee S."/>
            <person name="Reddy T.B.K."/>
            <person name="Daum C."/>
            <person name="Copeland A."/>
            <person name="Chen I.A."/>
            <person name="Ivanova N.N."/>
            <person name="Kyrpides N.C."/>
            <person name="Shapiro N."/>
            <person name="Eloe-Fadrosh E.A."/>
            <person name="Pietrasiak N."/>
        </authorList>
    </citation>
    <scope>NUCLEOTIDE SEQUENCE</scope>
    <source>
        <strain evidence="2">UHER 2000/2452</strain>
    </source>
</reference>
<feature type="compositionally biased region" description="Polar residues" evidence="1">
    <location>
        <begin position="18"/>
        <end position="36"/>
    </location>
</feature>
<dbReference type="Proteomes" id="UP000757435">
    <property type="component" value="Unassembled WGS sequence"/>
</dbReference>
<evidence type="ECO:0000313" key="3">
    <source>
        <dbReference type="Proteomes" id="UP000757435"/>
    </source>
</evidence>
<accession>A0A951Q7P4</accession>
<evidence type="ECO:0000256" key="1">
    <source>
        <dbReference type="SAM" id="MobiDB-lite"/>
    </source>
</evidence>